<keyword evidence="3" id="KW-1185">Reference proteome</keyword>
<feature type="chain" id="PRO_5019166383" evidence="1">
    <location>
        <begin position="18"/>
        <end position="232"/>
    </location>
</feature>
<gene>
    <name evidence="2" type="ORF">CVT26_015398</name>
</gene>
<protein>
    <submittedName>
        <fullName evidence="2">Uncharacterized protein</fullName>
    </submittedName>
</protein>
<evidence type="ECO:0000313" key="2">
    <source>
        <dbReference type="EMBL" id="PPQ75414.1"/>
    </source>
</evidence>
<organism evidence="2 3">
    <name type="scientific">Gymnopilus dilepis</name>
    <dbReference type="NCBI Taxonomy" id="231916"/>
    <lineage>
        <taxon>Eukaryota</taxon>
        <taxon>Fungi</taxon>
        <taxon>Dikarya</taxon>
        <taxon>Basidiomycota</taxon>
        <taxon>Agaricomycotina</taxon>
        <taxon>Agaricomycetes</taxon>
        <taxon>Agaricomycetidae</taxon>
        <taxon>Agaricales</taxon>
        <taxon>Agaricineae</taxon>
        <taxon>Hymenogastraceae</taxon>
        <taxon>Gymnopilus</taxon>
    </lineage>
</organism>
<evidence type="ECO:0000313" key="3">
    <source>
        <dbReference type="Proteomes" id="UP000284706"/>
    </source>
</evidence>
<name>A0A409WA81_9AGAR</name>
<comment type="caution">
    <text evidence="2">The sequence shown here is derived from an EMBL/GenBank/DDBJ whole genome shotgun (WGS) entry which is preliminary data.</text>
</comment>
<evidence type="ECO:0000256" key="1">
    <source>
        <dbReference type="SAM" id="SignalP"/>
    </source>
</evidence>
<dbReference type="EMBL" id="NHYE01005262">
    <property type="protein sequence ID" value="PPQ75414.1"/>
    <property type="molecule type" value="Genomic_DNA"/>
</dbReference>
<feature type="signal peptide" evidence="1">
    <location>
        <begin position="1"/>
        <end position="17"/>
    </location>
</feature>
<dbReference type="OrthoDB" id="5311848at2759"/>
<dbReference type="Proteomes" id="UP000284706">
    <property type="component" value="Unassembled WGS sequence"/>
</dbReference>
<keyword evidence="1" id="KW-0732">Signal</keyword>
<dbReference type="AlphaFoldDB" id="A0A409WA81"/>
<accession>A0A409WA81</accession>
<dbReference type="InParanoid" id="A0A409WA81"/>
<reference evidence="2 3" key="1">
    <citation type="journal article" date="2018" name="Evol. Lett.">
        <title>Horizontal gene cluster transfer increased hallucinogenic mushroom diversity.</title>
        <authorList>
            <person name="Reynolds H.T."/>
            <person name="Vijayakumar V."/>
            <person name="Gluck-Thaler E."/>
            <person name="Korotkin H.B."/>
            <person name="Matheny P.B."/>
            <person name="Slot J.C."/>
        </authorList>
    </citation>
    <scope>NUCLEOTIDE SEQUENCE [LARGE SCALE GENOMIC DNA]</scope>
    <source>
        <strain evidence="2 3">SRW20</strain>
    </source>
</reference>
<proteinExistence type="predicted"/>
<sequence length="232" mass="26724">MLFLNLLLLMWPTSSFAISWLSRASITKHESTREPQQTLSIEGLLDEDDYNSLKLNLGGNRCIYIPHLLEKLVLKPYSHKPDCFKRAAALIRNRCTELDMDEDSRWRLRSIILFLLNVSLTPLNERIYPAVDPYLPRVKGSALSKFIFGMPYDTPSKLYPAPLLEVLNSGLATLDIFEKFLNCVMHSDVGTTLVCIPFSFSFFSPLVNFKKNDTRPFSFYFLCEFHKKINVT</sequence>